<reference evidence="2" key="1">
    <citation type="submission" date="2022-11" db="EMBL/GenBank/DDBJ databases">
        <authorList>
            <person name="Petersen C."/>
        </authorList>
    </citation>
    <scope>NUCLEOTIDE SEQUENCE</scope>
    <source>
        <strain evidence="2">IBT 30069</strain>
    </source>
</reference>
<feature type="domain" description="Aminoglycoside phosphotransferase" evidence="1">
    <location>
        <begin position="246"/>
        <end position="341"/>
    </location>
</feature>
<proteinExistence type="predicted"/>
<dbReference type="SUPFAM" id="SSF56112">
    <property type="entry name" value="Protein kinase-like (PK-like)"/>
    <property type="match status" value="1"/>
</dbReference>
<gene>
    <name evidence="2" type="ORF">N7456_000483</name>
</gene>
<evidence type="ECO:0000313" key="2">
    <source>
        <dbReference type="EMBL" id="KAJ5116135.1"/>
    </source>
</evidence>
<sequence length="601" mass="69751">MSTSRSYDDFAWAISSQIWQDWPLLLRTDADIYNDIGCILSEQFSHLDCLSFDYLTTGGFNTCFKMELSNHRGALIRFPVPGAIMLPEEKMRNEVSIMQFLSGKIKSSDQIPVSIPLIFRWSERKESLSELGPFIIMEYITHKGSVGDLLEKPGRQGGERPILNPSIEPMKLENLYGQLANIVLSLSTISFSRIGSVDKVDDSTWTVVNRPLSYSMNEIVQLGTLPQSKLPTTTYDKASSYLEDLAELHISHLASQRNEANTMSQDTPKDALADGIRRRFVARYLFRKIARDEEQRKQWIFNDNGPFPIWCDDFRPENVLVDENEKIVGVVDWEFTYAAPAEFTYAPPWWLLLQKPEEWSAGLDDWCTEYEKCLNVFLNALWKAESKAIQSGRQLGKGLRLSSHMRNSWQSGDFWIMYAARNNFAFDAIYWEKIDRRFFGNAGSAADDNSDVWRERIHLLEPEEIAFMEECVDLKLKSREIDPILAWDPNEYTLGWIKRMKVLRKIKQMKESMEVAVVEWEKEIESMVNVEGKGEMTSVEVVDRIKEINREMGTMEIEWQERIKGMKEMENKEEILDMQRMKKRKTTEWEAEIKKLGDMDG</sequence>
<dbReference type="EMBL" id="JAPQKH010000001">
    <property type="protein sequence ID" value="KAJ5116135.1"/>
    <property type="molecule type" value="Genomic_DNA"/>
</dbReference>
<accession>A0A9W9KS61</accession>
<protein>
    <recommendedName>
        <fullName evidence="1">Aminoglycoside phosphotransferase domain-containing protein</fullName>
    </recommendedName>
</protein>
<dbReference type="InterPro" id="IPR011009">
    <property type="entry name" value="Kinase-like_dom_sf"/>
</dbReference>
<organism evidence="2 3">
    <name type="scientific">Penicillium angulare</name>
    <dbReference type="NCBI Taxonomy" id="116970"/>
    <lineage>
        <taxon>Eukaryota</taxon>
        <taxon>Fungi</taxon>
        <taxon>Dikarya</taxon>
        <taxon>Ascomycota</taxon>
        <taxon>Pezizomycotina</taxon>
        <taxon>Eurotiomycetes</taxon>
        <taxon>Eurotiomycetidae</taxon>
        <taxon>Eurotiales</taxon>
        <taxon>Aspergillaceae</taxon>
        <taxon>Penicillium</taxon>
    </lineage>
</organism>
<comment type="caution">
    <text evidence="2">The sequence shown here is derived from an EMBL/GenBank/DDBJ whole genome shotgun (WGS) entry which is preliminary data.</text>
</comment>
<reference evidence="2" key="2">
    <citation type="journal article" date="2023" name="IMA Fungus">
        <title>Comparative genomic study of the Penicillium genus elucidates a diverse pangenome and 15 lateral gene transfer events.</title>
        <authorList>
            <person name="Petersen C."/>
            <person name="Sorensen T."/>
            <person name="Nielsen M.R."/>
            <person name="Sondergaard T.E."/>
            <person name="Sorensen J.L."/>
            <person name="Fitzpatrick D.A."/>
            <person name="Frisvad J.C."/>
            <person name="Nielsen K.L."/>
        </authorList>
    </citation>
    <scope>NUCLEOTIDE SEQUENCE</scope>
    <source>
        <strain evidence="2">IBT 30069</strain>
    </source>
</reference>
<dbReference type="Proteomes" id="UP001149165">
    <property type="component" value="Unassembled WGS sequence"/>
</dbReference>
<dbReference type="Pfam" id="PF01636">
    <property type="entry name" value="APH"/>
    <property type="match status" value="1"/>
</dbReference>
<evidence type="ECO:0000259" key="1">
    <source>
        <dbReference type="Pfam" id="PF01636"/>
    </source>
</evidence>
<dbReference type="PANTHER" id="PTHR21310:SF37">
    <property type="entry name" value="AMINOGLYCOSIDE PHOSPHOTRANSFERASE DOMAIN-CONTAINING PROTEIN"/>
    <property type="match status" value="1"/>
</dbReference>
<dbReference type="InterPro" id="IPR051678">
    <property type="entry name" value="AGP_Transferase"/>
</dbReference>
<dbReference type="InterPro" id="IPR002575">
    <property type="entry name" value="Aminoglycoside_PTrfase"/>
</dbReference>
<dbReference type="PANTHER" id="PTHR21310">
    <property type="entry name" value="AMINOGLYCOSIDE PHOSPHOTRANSFERASE-RELATED-RELATED"/>
    <property type="match status" value="1"/>
</dbReference>
<dbReference type="AlphaFoldDB" id="A0A9W9KS61"/>
<name>A0A9W9KS61_9EURO</name>
<dbReference type="OrthoDB" id="5412996at2759"/>
<evidence type="ECO:0000313" key="3">
    <source>
        <dbReference type="Proteomes" id="UP001149165"/>
    </source>
</evidence>
<keyword evidence="3" id="KW-1185">Reference proteome</keyword>